<protein>
    <submittedName>
        <fullName evidence="2">Uncharacterized protein</fullName>
    </submittedName>
</protein>
<sequence>MGEGAGGLDPTSTTRGGPRQNKSHLLKKLSDTQGPMCQNANHYKPIQTRTCGGGVYSLIITHNNQNLLMLRQ</sequence>
<proteinExistence type="predicted"/>
<accession>A0A0E9WDX0</accession>
<dbReference type="AlphaFoldDB" id="A0A0E9WDX0"/>
<name>A0A0E9WDX0_ANGAN</name>
<feature type="compositionally biased region" description="Polar residues" evidence="1">
    <location>
        <begin position="31"/>
        <end position="40"/>
    </location>
</feature>
<evidence type="ECO:0000313" key="2">
    <source>
        <dbReference type="EMBL" id="JAH87735.1"/>
    </source>
</evidence>
<reference evidence="2" key="2">
    <citation type="journal article" date="2015" name="Fish Shellfish Immunol.">
        <title>Early steps in the European eel (Anguilla anguilla)-Vibrio vulnificus interaction in the gills: Role of the RtxA13 toxin.</title>
        <authorList>
            <person name="Callol A."/>
            <person name="Pajuelo D."/>
            <person name="Ebbesson L."/>
            <person name="Teles M."/>
            <person name="MacKenzie S."/>
            <person name="Amaro C."/>
        </authorList>
    </citation>
    <scope>NUCLEOTIDE SEQUENCE</scope>
</reference>
<dbReference type="EMBL" id="GBXM01020842">
    <property type="protein sequence ID" value="JAH87735.1"/>
    <property type="molecule type" value="Transcribed_RNA"/>
</dbReference>
<feature type="region of interest" description="Disordered" evidence="1">
    <location>
        <begin position="1"/>
        <end position="40"/>
    </location>
</feature>
<evidence type="ECO:0000256" key="1">
    <source>
        <dbReference type="SAM" id="MobiDB-lite"/>
    </source>
</evidence>
<reference evidence="2" key="1">
    <citation type="submission" date="2014-11" db="EMBL/GenBank/DDBJ databases">
        <authorList>
            <person name="Amaro Gonzalez C."/>
        </authorList>
    </citation>
    <scope>NUCLEOTIDE SEQUENCE</scope>
</reference>
<organism evidence="2">
    <name type="scientific">Anguilla anguilla</name>
    <name type="common">European freshwater eel</name>
    <name type="synonym">Muraena anguilla</name>
    <dbReference type="NCBI Taxonomy" id="7936"/>
    <lineage>
        <taxon>Eukaryota</taxon>
        <taxon>Metazoa</taxon>
        <taxon>Chordata</taxon>
        <taxon>Craniata</taxon>
        <taxon>Vertebrata</taxon>
        <taxon>Euteleostomi</taxon>
        <taxon>Actinopterygii</taxon>
        <taxon>Neopterygii</taxon>
        <taxon>Teleostei</taxon>
        <taxon>Anguilliformes</taxon>
        <taxon>Anguillidae</taxon>
        <taxon>Anguilla</taxon>
    </lineage>
</organism>